<evidence type="ECO:0000313" key="2">
    <source>
        <dbReference type="EMBL" id="ESO86224.1"/>
    </source>
</evidence>
<keyword evidence="1" id="KW-1133">Transmembrane helix</keyword>
<proteinExistence type="predicted"/>
<protein>
    <recommendedName>
        <fullName evidence="4">EF-hand domain-containing protein</fullName>
    </recommendedName>
</protein>
<evidence type="ECO:0008006" key="4">
    <source>
        <dbReference type="Google" id="ProtNLM"/>
    </source>
</evidence>
<keyword evidence="1" id="KW-0812">Transmembrane</keyword>
<dbReference type="KEGG" id="lgi:LOTGIDRAFT_239632"/>
<feature type="transmembrane region" description="Helical" evidence="1">
    <location>
        <begin position="21"/>
        <end position="38"/>
    </location>
</feature>
<gene>
    <name evidence="2" type="ORF">LOTGIDRAFT_239632</name>
</gene>
<dbReference type="EMBL" id="KB203141">
    <property type="protein sequence ID" value="ESO86224.1"/>
    <property type="molecule type" value="Genomic_DNA"/>
</dbReference>
<evidence type="ECO:0000256" key="1">
    <source>
        <dbReference type="SAM" id="Phobius"/>
    </source>
</evidence>
<keyword evidence="1" id="KW-0472">Membrane</keyword>
<dbReference type="RefSeq" id="XP_009063087.1">
    <property type="nucleotide sequence ID" value="XM_009064839.1"/>
</dbReference>
<keyword evidence="3" id="KW-1185">Reference proteome</keyword>
<accession>V4BB56</accession>
<dbReference type="HOGENOM" id="CLU_152152_0_0_1"/>
<name>V4BB56_LOTGI</name>
<sequence>MTVYNLEEFSTNHPKFEDFKFRMKIAVVFAVAIVMLLSQESECIVGGLLGSGGAGGLLGGATGLLGGASGGVNLLATITAAVTNGGMTRAALQALLNIDLDLFNTLFAQIDLNVNGMVDLNELLNLQVLLAAQGILSGVVPVGR</sequence>
<evidence type="ECO:0000313" key="3">
    <source>
        <dbReference type="Proteomes" id="UP000030746"/>
    </source>
</evidence>
<dbReference type="GeneID" id="20251129"/>
<dbReference type="Proteomes" id="UP000030746">
    <property type="component" value="Unassembled WGS sequence"/>
</dbReference>
<reference evidence="2 3" key="1">
    <citation type="journal article" date="2013" name="Nature">
        <title>Insights into bilaterian evolution from three spiralian genomes.</title>
        <authorList>
            <person name="Simakov O."/>
            <person name="Marletaz F."/>
            <person name="Cho S.J."/>
            <person name="Edsinger-Gonzales E."/>
            <person name="Havlak P."/>
            <person name="Hellsten U."/>
            <person name="Kuo D.H."/>
            <person name="Larsson T."/>
            <person name="Lv J."/>
            <person name="Arendt D."/>
            <person name="Savage R."/>
            <person name="Osoegawa K."/>
            <person name="de Jong P."/>
            <person name="Grimwood J."/>
            <person name="Chapman J.A."/>
            <person name="Shapiro H."/>
            <person name="Aerts A."/>
            <person name="Otillar R.P."/>
            <person name="Terry A.Y."/>
            <person name="Boore J.L."/>
            <person name="Grigoriev I.V."/>
            <person name="Lindberg D.R."/>
            <person name="Seaver E.C."/>
            <person name="Weisblat D.A."/>
            <person name="Putnam N.H."/>
            <person name="Rokhsar D.S."/>
        </authorList>
    </citation>
    <scope>NUCLEOTIDE SEQUENCE [LARGE SCALE GENOMIC DNA]</scope>
</reference>
<organism evidence="2 3">
    <name type="scientific">Lottia gigantea</name>
    <name type="common">Giant owl limpet</name>
    <dbReference type="NCBI Taxonomy" id="225164"/>
    <lineage>
        <taxon>Eukaryota</taxon>
        <taxon>Metazoa</taxon>
        <taxon>Spiralia</taxon>
        <taxon>Lophotrochozoa</taxon>
        <taxon>Mollusca</taxon>
        <taxon>Gastropoda</taxon>
        <taxon>Patellogastropoda</taxon>
        <taxon>Lottioidea</taxon>
        <taxon>Lottiidae</taxon>
        <taxon>Lottia</taxon>
    </lineage>
</organism>
<dbReference type="AlphaFoldDB" id="V4BB56"/>
<dbReference type="CTD" id="20251129"/>